<dbReference type="EC" id="3.4.11.-" evidence="6"/>
<dbReference type="Gene3D" id="3.40.350.10">
    <property type="entry name" value="Creatinase/prolidase N-terminal domain"/>
    <property type="match status" value="1"/>
</dbReference>
<feature type="domain" description="Creatinase N-terminal" evidence="5">
    <location>
        <begin position="11"/>
        <end position="135"/>
    </location>
</feature>
<dbReference type="GO" id="GO:0046872">
    <property type="term" value="F:metal ion binding"/>
    <property type="evidence" value="ECO:0007669"/>
    <property type="project" value="UniProtKB-KW"/>
</dbReference>
<keyword evidence="6" id="KW-0645">Protease</keyword>
<evidence type="ECO:0000256" key="3">
    <source>
        <dbReference type="RuleBase" id="RU000590"/>
    </source>
</evidence>
<sequence length="376" mass="41805">MSEFAAGPAGRIERVRALMAERGYDAIVVRDEANLRWLTGVKGVFDYTFEFPHAAFITVDQCLFHTDSRYLNSFEENTPAGSPWVYDMDEGTIPGWVAGKITANKCRVCAVEDDMQINFYQGIQRGLEDRSVACMLPLMHDDIRKMRAIKDAEEIELMRHAQSITDAAFQHMLGFIKPGMTEKQVRNELENFMFANGADSLAFGSIVASGPNTANPHAVPSDRVIEKGDFVLMDYGAGYCDYRSDMTRTVVMGEPTQEQLDLYALVRRTHEECVAAIHPGVEGNDIFKLSKKIIGDAGYGDYYNHGLGHGVGIDIHELPNFNRSKNTIEVGSVITMEPGVYLPGVGGVRLEDYGVVTENGYEPFTKTPHDLHVIDC</sequence>
<dbReference type="InterPro" id="IPR001131">
    <property type="entry name" value="Peptidase_M24B_aminopep-P_CS"/>
</dbReference>
<protein>
    <submittedName>
        <fullName evidence="6">Aminopeptidase YpdF</fullName>
        <ecNumber evidence="6">3.4.11.-</ecNumber>
    </submittedName>
</protein>
<dbReference type="PANTHER" id="PTHR46112">
    <property type="entry name" value="AMINOPEPTIDASE"/>
    <property type="match status" value="1"/>
</dbReference>
<keyword evidence="2 6" id="KW-0378">Hydrolase</keyword>
<dbReference type="SUPFAM" id="SSF55920">
    <property type="entry name" value="Creatinase/aminopeptidase"/>
    <property type="match status" value="1"/>
</dbReference>
<dbReference type="InterPro" id="IPR000994">
    <property type="entry name" value="Pept_M24"/>
</dbReference>
<dbReference type="EMBL" id="CABWIF010000022">
    <property type="protein sequence ID" value="VWL97434.1"/>
    <property type="molecule type" value="Genomic_DNA"/>
</dbReference>
<dbReference type="Pfam" id="PF01321">
    <property type="entry name" value="Creatinase_N"/>
    <property type="match status" value="1"/>
</dbReference>
<comment type="similarity">
    <text evidence="3">Belongs to the peptidase M24B family.</text>
</comment>
<dbReference type="PROSITE" id="PS00491">
    <property type="entry name" value="PROLINE_PEPTIDASE"/>
    <property type="match status" value="1"/>
</dbReference>
<dbReference type="Gene3D" id="3.90.230.10">
    <property type="entry name" value="Creatinase/methionine aminopeptidase superfamily"/>
    <property type="match status" value="1"/>
</dbReference>
<evidence type="ECO:0000256" key="2">
    <source>
        <dbReference type="ARBA" id="ARBA00022801"/>
    </source>
</evidence>
<dbReference type="AlphaFoldDB" id="A0A5K1J488"/>
<dbReference type="Proteomes" id="UP000368032">
    <property type="component" value="Unassembled WGS sequence"/>
</dbReference>
<dbReference type="InterPro" id="IPR036005">
    <property type="entry name" value="Creatinase/aminopeptidase-like"/>
</dbReference>
<keyword evidence="1 3" id="KW-0479">Metal-binding</keyword>
<evidence type="ECO:0000313" key="6">
    <source>
        <dbReference type="EMBL" id="VWL97434.1"/>
    </source>
</evidence>
<reference evidence="6 7" key="1">
    <citation type="submission" date="2019-10" db="EMBL/GenBank/DDBJ databases">
        <authorList>
            <person name="Wolf R A."/>
        </authorList>
    </citation>
    <scope>NUCLEOTIDE SEQUENCE [LARGE SCALE GENOMIC DNA]</scope>
    <source>
        <strain evidence="6">Collinsella_aerofaciens_DSM_13712</strain>
    </source>
</reference>
<organism evidence="6 7">
    <name type="scientific">Collinsella aerofaciens</name>
    <dbReference type="NCBI Taxonomy" id="74426"/>
    <lineage>
        <taxon>Bacteria</taxon>
        <taxon>Bacillati</taxon>
        <taxon>Actinomycetota</taxon>
        <taxon>Coriobacteriia</taxon>
        <taxon>Coriobacteriales</taxon>
        <taxon>Coriobacteriaceae</taxon>
        <taxon>Collinsella</taxon>
    </lineage>
</organism>
<dbReference type="CDD" id="cd01092">
    <property type="entry name" value="APP-like"/>
    <property type="match status" value="1"/>
</dbReference>
<dbReference type="InterPro" id="IPR000587">
    <property type="entry name" value="Creatinase_N"/>
</dbReference>
<keyword evidence="6" id="KW-0031">Aminopeptidase</keyword>
<dbReference type="RefSeq" id="WP_152068055.1">
    <property type="nucleotide sequence ID" value="NZ_CABWIF010000022.1"/>
</dbReference>
<feature type="domain" description="Peptidase M24" evidence="4">
    <location>
        <begin position="156"/>
        <end position="358"/>
    </location>
</feature>
<gene>
    <name evidence="6" type="primary">ypdF</name>
    <name evidence="6" type="ORF">CKJAJONC_00291</name>
</gene>
<accession>A0A5K1J488</accession>
<dbReference type="InterPro" id="IPR029149">
    <property type="entry name" value="Creatin/AminoP/Spt16_N"/>
</dbReference>
<dbReference type="GO" id="GO:0004177">
    <property type="term" value="F:aminopeptidase activity"/>
    <property type="evidence" value="ECO:0007669"/>
    <property type="project" value="UniProtKB-KW"/>
</dbReference>
<dbReference type="PANTHER" id="PTHR46112:SF3">
    <property type="entry name" value="AMINOPEPTIDASE YPDF"/>
    <property type="match status" value="1"/>
</dbReference>
<evidence type="ECO:0000256" key="1">
    <source>
        <dbReference type="ARBA" id="ARBA00022723"/>
    </source>
</evidence>
<dbReference type="InterPro" id="IPR050659">
    <property type="entry name" value="Peptidase_M24B"/>
</dbReference>
<proteinExistence type="inferred from homology"/>
<dbReference type="SUPFAM" id="SSF53092">
    <property type="entry name" value="Creatinase/prolidase N-terminal domain"/>
    <property type="match status" value="1"/>
</dbReference>
<evidence type="ECO:0000313" key="7">
    <source>
        <dbReference type="Proteomes" id="UP000368032"/>
    </source>
</evidence>
<evidence type="ECO:0000259" key="4">
    <source>
        <dbReference type="Pfam" id="PF00557"/>
    </source>
</evidence>
<name>A0A5K1J488_9ACTN</name>
<dbReference type="Pfam" id="PF00557">
    <property type="entry name" value="Peptidase_M24"/>
    <property type="match status" value="1"/>
</dbReference>
<evidence type="ECO:0000259" key="5">
    <source>
        <dbReference type="Pfam" id="PF01321"/>
    </source>
</evidence>